<dbReference type="Pfam" id="PF00534">
    <property type="entry name" value="Glycos_transf_1"/>
    <property type="match status" value="1"/>
</dbReference>
<dbReference type="Gene3D" id="3.40.50.2000">
    <property type="entry name" value="Glycogen Phosphorylase B"/>
    <property type="match status" value="2"/>
</dbReference>
<keyword evidence="4" id="KW-1185">Reference proteome</keyword>
<proteinExistence type="predicted"/>
<dbReference type="SUPFAM" id="SSF53756">
    <property type="entry name" value="UDP-Glycosyltransferase/glycogen phosphorylase"/>
    <property type="match status" value="1"/>
</dbReference>
<dbReference type="InterPro" id="IPR028098">
    <property type="entry name" value="Glyco_trans_4-like_N"/>
</dbReference>
<dbReference type="EMBL" id="JBHULM010000009">
    <property type="protein sequence ID" value="MFD2542029.1"/>
    <property type="molecule type" value="Genomic_DNA"/>
</dbReference>
<feature type="domain" description="Glycosyltransferase subfamily 4-like N-terminal" evidence="2">
    <location>
        <begin position="108"/>
        <end position="212"/>
    </location>
</feature>
<dbReference type="InterPro" id="IPR001296">
    <property type="entry name" value="Glyco_trans_1"/>
</dbReference>
<feature type="domain" description="Glycosyl transferase family 1" evidence="1">
    <location>
        <begin position="215"/>
        <end position="365"/>
    </location>
</feature>
<reference evidence="4" key="1">
    <citation type="journal article" date="2019" name="Int. J. Syst. Evol. Microbiol.">
        <title>The Global Catalogue of Microorganisms (GCM) 10K type strain sequencing project: providing services to taxonomists for standard genome sequencing and annotation.</title>
        <authorList>
            <consortium name="The Broad Institute Genomics Platform"/>
            <consortium name="The Broad Institute Genome Sequencing Center for Infectious Disease"/>
            <person name="Wu L."/>
            <person name="Ma J."/>
        </authorList>
    </citation>
    <scope>NUCLEOTIDE SEQUENCE [LARGE SCALE GENOMIC DNA]</scope>
    <source>
        <strain evidence="4">KCTC 42808</strain>
    </source>
</reference>
<dbReference type="PANTHER" id="PTHR45871">
    <property type="entry name" value="N-ACETYLGLUCOSAMINYL-PHOSPHATIDYLINOSITOL BIOSYNTHETIC PROTEIN"/>
    <property type="match status" value="1"/>
</dbReference>
<keyword evidence="3" id="KW-0808">Transferase</keyword>
<sequence length="398" mass="44591">MHILFWVDKFPLLSETFIRDQIISVVAHNHKVTIHTKNRKINTSELNALTGFEKYNLQDKVVPIDVLFPRKKWKRILRFSQIILQNIFSKNLKYYVKTLDVKSFNAEAKSLQLFFKTHFLLKNKVEIIHAHFGPNGQDATVFKKIGLPIKLFTTFHGYDIRLAEKKGGEIYTDLFAFADGIFSISNYNTTSLLHFGAPKNKILPLSNGVDVSFFKRETPLIKTDKIKILTVARLVAEKDLSVAIHAVSKAIEKYPNIEYHIIGEGEARNTLQNKIDALGLSSQIKLLGAKNSTQVRDAMVSSHLFLLSSKAEALPTVLLEAQAAGLVVLATNVGSVKDMVKSGVVVQSENTAAFTTGLLSLLDKQSDWLASSALGSTYITENYSITKQANTLLEYYKK</sequence>
<evidence type="ECO:0000259" key="1">
    <source>
        <dbReference type="Pfam" id="PF00534"/>
    </source>
</evidence>
<gene>
    <name evidence="3" type="ORF">ACFSSB_06815</name>
</gene>
<keyword evidence="3" id="KW-0328">Glycosyltransferase</keyword>
<dbReference type="EC" id="2.4.-.-" evidence="3"/>
<evidence type="ECO:0000259" key="2">
    <source>
        <dbReference type="Pfam" id="PF13439"/>
    </source>
</evidence>
<dbReference type="PANTHER" id="PTHR45871:SF1">
    <property type="entry name" value="PHOSPHATIDYLINOSITOL N-ACETYLGLUCOSAMINYLTRANSFERASE SUBUNIT A"/>
    <property type="match status" value="1"/>
</dbReference>
<dbReference type="RefSeq" id="WP_379902373.1">
    <property type="nucleotide sequence ID" value="NZ_JBHULM010000009.1"/>
</dbReference>
<comment type="caution">
    <text evidence="3">The sequence shown here is derived from an EMBL/GenBank/DDBJ whole genome shotgun (WGS) entry which is preliminary data.</text>
</comment>
<organism evidence="3 4">
    <name type="scientific">Lacinutrix gracilariae</name>
    <dbReference type="NCBI Taxonomy" id="1747198"/>
    <lineage>
        <taxon>Bacteria</taxon>
        <taxon>Pseudomonadati</taxon>
        <taxon>Bacteroidota</taxon>
        <taxon>Flavobacteriia</taxon>
        <taxon>Flavobacteriales</taxon>
        <taxon>Flavobacteriaceae</taxon>
        <taxon>Lacinutrix</taxon>
    </lineage>
</organism>
<name>A0ABW5K0E8_9FLAO</name>
<dbReference type="Pfam" id="PF13439">
    <property type="entry name" value="Glyco_transf_4"/>
    <property type="match status" value="1"/>
</dbReference>
<evidence type="ECO:0000313" key="3">
    <source>
        <dbReference type="EMBL" id="MFD2542029.1"/>
    </source>
</evidence>
<dbReference type="Proteomes" id="UP001597467">
    <property type="component" value="Unassembled WGS sequence"/>
</dbReference>
<evidence type="ECO:0000313" key="4">
    <source>
        <dbReference type="Proteomes" id="UP001597467"/>
    </source>
</evidence>
<protein>
    <submittedName>
        <fullName evidence="3">Glycosyltransferase</fullName>
        <ecNumber evidence="3">2.4.-.-</ecNumber>
    </submittedName>
</protein>
<dbReference type="GO" id="GO:0016757">
    <property type="term" value="F:glycosyltransferase activity"/>
    <property type="evidence" value="ECO:0007669"/>
    <property type="project" value="UniProtKB-KW"/>
</dbReference>
<accession>A0ABW5K0E8</accession>